<protein>
    <submittedName>
        <fullName evidence="1">Uncharacterized protein</fullName>
    </submittedName>
</protein>
<proteinExistence type="predicted"/>
<dbReference type="EMBL" id="CP032382">
    <property type="protein sequence ID" value="AYB33998.1"/>
    <property type="molecule type" value="Genomic_DNA"/>
</dbReference>
<dbReference type="KEGG" id="chk:D4L85_26975"/>
<sequence>MTQETDTCLSGYGVVCGAEVHVAPDCSIEVDEGTLIFTGGALYHSPKQHFRYYVKPANMNAQVKAYMIAYLQLKETADDTLEFWQLADDTADQQTIDSLKQQHPGDVPKHNLMWNNVLVVLAFKDNEKQTTAYYWVLVSRNALAEAFKIGGASPADGQGLFTRPLTRKEVDVVTVDEFLRPLLKLPVLFVPRFGYKGLAYLDIPKGLKDDNIRNPFLPVTTYAQIFFEYKAIIDDYLLVFRDALKNLHRAFGPVLSHKGKDYLERYRKFLLLKVKMFYEEGEHLYNIQYIYDWLRDLTTAYNELVSKLNGFRSGCPCKNDAVDPEGPAGEILLLGPVMGSRSTYQPLIFRDLASAADTDRTIREVRCLHWRLLMMIRTFDLPFLHLNKVVESPSDDQGIEEQLDSTDYWEYFNSQDNTAGDNKLPIKFTPTRGSLSPLGKRAIPYYYPIDSNSIYSVHQFWDYETTVLRRIDTHLSYNAYPGDPSKASTDPVNDCYTTRLEVIWPLAFDIEPYPFLRPEGHIGKILTPNDVDHTFIFNTYGLFEYLEKYNLCVDVIAIGLPGGETLLGLENFCGLEHRPALPQGHTLVLFFVNAVERDEPPSDGFHNAGEQIELQECKKDTTPEIPPLCVVADFVLPYRFMCCTPPAGAPAVYTLAKTPPPAPVNP</sequence>
<dbReference type="AlphaFoldDB" id="A0A385SZ25"/>
<evidence type="ECO:0000313" key="2">
    <source>
        <dbReference type="Proteomes" id="UP000266183"/>
    </source>
</evidence>
<dbReference type="OrthoDB" id="596204at2"/>
<keyword evidence="2" id="KW-1185">Reference proteome</keyword>
<dbReference type="RefSeq" id="WP_119757224.1">
    <property type="nucleotide sequence ID" value="NZ_CP032382.1"/>
</dbReference>
<name>A0A385SZ25_9BACT</name>
<reference evidence="2" key="1">
    <citation type="submission" date="2018-09" db="EMBL/GenBank/DDBJ databases">
        <title>Chryseolinea sp. KIS68-18 isolated from soil.</title>
        <authorList>
            <person name="Weon H.-Y."/>
            <person name="Kwon S.-W."/>
            <person name="Lee S.A."/>
        </authorList>
    </citation>
    <scope>NUCLEOTIDE SEQUENCE [LARGE SCALE GENOMIC DNA]</scope>
    <source>
        <strain evidence="2">KIS68-18</strain>
    </source>
</reference>
<gene>
    <name evidence="1" type="ORF">D4L85_26975</name>
</gene>
<dbReference type="Proteomes" id="UP000266183">
    <property type="component" value="Chromosome"/>
</dbReference>
<organism evidence="1 2">
    <name type="scientific">Chryseolinea soli</name>
    <dbReference type="NCBI Taxonomy" id="2321403"/>
    <lineage>
        <taxon>Bacteria</taxon>
        <taxon>Pseudomonadati</taxon>
        <taxon>Bacteroidota</taxon>
        <taxon>Cytophagia</taxon>
        <taxon>Cytophagales</taxon>
        <taxon>Fulvivirgaceae</taxon>
        <taxon>Chryseolinea</taxon>
    </lineage>
</organism>
<evidence type="ECO:0000313" key="1">
    <source>
        <dbReference type="EMBL" id="AYB33998.1"/>
    </source>
</evidence>
<accession>A0A385SZ25</accession>